<dbReference type="Gene3D" id="2.40.30.10">
    <property type="entry name" value="Translation factors"/>
    <property type="match status" value="1"/>
</dbReference>
<keyword evidence="6" id="KW-0560">Oxidoreductase</keyword>
<dbReference type="PANTHER" id="PTHR47354:SF6">
    <property type="entry name" value="NADH OXIDOREDUCTASE HCR"/>
    <property type="match status" value="1"/>
</dbReference>
<dbReference type="InterPro" id="IPR050415">
    <property type="entry name" value="MRET"/>
</dbReference>
<dbReference type="SUPFAM" id="SSF52343">
    <property type="entry name" value="Ferredoxin reductase-like, C-terminal NADP-linked domain"/>
    <property type="match status" value="1"/>
</dbReference>
<dbReference type="GO" id="GO:0046872">
    <property type="term" value="F:metal ion binding"/>
    <property type="evidence" value="ECO:0007669"/>
    <property type="project" value="UniProtKB-KW"/>
</dbReference>
<organism evidence="10">
    <name type="scientific">marine sediment metagenome</name>
    <dbReference type="NCBI Taxonomy" id="412755"/>
    <lineage>
        <taxon>unclassified sequences</taxon>
        <taxon>metagenomes</taxon>
        <taxon>ecological metagenomes</taxon>
    </lineage>
</organism>
<feature type="domain" description="FAD-binding FR-type" evidence="9">
    <location>
        <begin position="1"/>
        <end position="100"/>
    </location>
</feature>
<keyword evidence="8" id="KW-0411">Iron-sulfur</keyword>
<evidence type="ECO:0000256" key="6">
    <source>
        <dbReference type="ARBA" id="ARBA00023002"/>
    </source>
</evidence>
<proteinExistence type="predicted"/>
<dbReference type="InterPro" id="IPR001433">
    <property type="entry name" value="OxRdtase_FAD/NAD-bd"/>
</dbReference>
<dbReference type="GO" id="GO:0051537">
    <property type="term" value="F:2 iron, 2 sulfur cluster binding"/>
    <property type="evidence" value="ECO:0007669"/>
    <property type="project" value="UniProtKB-KW"/>
</dbReference>
<dbReference type="PROSITE" id="PS51384">
    <property type="entry name" value="FAD_FR"/>
    <property type="match status" value="1"/>
</dbReference>
<evidence type="ECO:0000313" key="10">
    <source>
        <dbReference type="EMBL" id="KKM67595.1"/>
    </source>
</evidence>
<dbReference type="InterPro" id="IPR017938">
    <property type="entry name" value="Riboflavin_synthase-like_b-brl"/>
</dbReference>
<evidence type="ECO:0000256" key="1">
    <source>
        <dbReference type="ARBA" id="ARBA00001974"/>
    </source>
</evidence>
<name>A0A0F9LT64_9ZZZZ</name>
<evidence type="ECO:0000256" key="2">
    <source>
        <dbReference type="ARBA" id="ARBA00022630"/>
    </source>
</evidence>
<protein>
    <recommendedName>
        <fullName evidence="9">FAD-binding FR-type domain-containing protein</fullName>
    </recommendedName>
</protein>
<comment type="caution">
    <text evidence="10">The sequence shown here is derived from an EMBL/GenBank/DDBJ whole genome shotgun (WGS) entry which is preliminary data.</text>
</comment>
<accession>A0A0F9LT64</accession>
<keyword evidence="2" id="KW-0285">Flavoprotein</keyword>
<evidence type="ECO:0000259" key="9">
    <source>
        <dbReference type="PROSITE" id="PS51384"/>
    </source>
</evidence>
<evidence type="ECO:0000256" key="5">
    <source>
        <dbReference type="ARBA" id="ARBA00022827"/>
    </source>
</evidence>
<keyword evidence="5" id="KW-0274">FAD</keyword>
<dbReference type="InterPro" id="IPR039261">
    <property type="entry name" value="FNR_nucleotide-bd"/>
</dbReference>
<dbReference type="SUPFAM" id="SSF63380">
    <property type="entry name" value="Riboflavin synthase domain-like"/>
    <property type="match status" value="1"/>
</dbReference>
<keyword evidence="4" id="KW-0479">Metal-binding</keyword>
<dbReference type="AlphaFoldDB" id="A0A0F9LT64"/>
<evidence type="ECO:0000256" key="7">
    <source>
        <dbReference type="ARBA" id="ARBA00023004"/>
    </source>
</evidence>
<evidence type="ECO:0000256" key="3">
    <source>
        <dbReference type="ARBA" id="ARBA00022714"/>
    </source>
</evidence>
<evidence type="ECO:0000256" key="4">
    <source>
        <dbReference type="ARBA" id="ARBA00022723"/>
    </source>
</evidence>
<sequence length="232" mass="26882">MSEWKVKFTEKIERTANIKSFRFERPKDLEYKAGQFSYFYIPKEGGGELFHHFTFSSSPTEPFVEFTTRIRESEFKQALDNLPLGSLIRMSMVLGQFSLTPNITKVAFACGGIGITAARSNIRWACDTETETDIILLFANRNSDNIAFREELENISRSNFTLFHILSQPKENWKGFRGRINAEFIIENVPDYMERKWFVSGPPAMVDAIDRILTKEISIPTEIIREEFFIGY</sequence>
<dbReference type="InterPro" id="IPR017927">
    <property type="entry name" value="FAD-bd_FR_type"/>
</dbReference>
<dbReference type="GO" id="GO:0016491">
    <property type="term" value="F:oxidoreductase activity"/>
    <property type="evidence" value="ECO:0007669"/>
    <property type="project" value="UniProtKB-KW"/>
</dbReference>
<gene>
    <name evidence="10" type="ORF">LCGC14_1469520</name>
</gene>
<keyword evidence="7" id="KW-0408">Iron</keyword>
<reference evidence="10" key="1">
    <citation type="journal article" date="2015" name="Nature">
        <title>Complex archaea that bridge the gap between prokaryotes and eukaryotes.</title>
        <authorList>
            <person name="Spang A."/>
            <person name="Saw J.H."/>
            <person name="Jorgensen S.L."/>
            <person name="Zaremba-Niedzwiedzka K."/>
            <person name="Martijn J."/>
            <person name="Lind A.E."/>
            <person name="van Eijk R."/>
            <person name="Schleper C."/>
            <person name="Guy L."/>
            <person name="Ettema T.J."/>
        </authorList>
    </citation>
    <scope>NUCLEOTIDE SEQUENCE</scope>
</reference>
<comment type="cofactor">
    <cofactor evidence="1">
        <name>FAD</name>
        <dbReference type="ChEBI" id="CHEBI:57692"/>
    </cofactor>
</comment>
<dbReference type="PANTHER" id="PTHR47354">
    <property type="entry name" value="NADH OXIDOREDUCTASE HCR"/>
    <property type="match status" value="1"/>
</dbReference>
<dbReference type="EMBL" id="LAZR01010321">
    <property type="protein sequence ID" value="KKM67595.1"/>
    <property type="molecule type" value="Genomic_DNA"/>
</dbReference>
<evidence type="ECO:0000256" key="8">
    <source>
        <dbReference type="ARBA" id="ARBA00023014"/>
    </source>
</evidence>
<dbReference type="Pfam" id="PF00175">
    <property type="entry name" value="NAD_binding_1"/>
    <property type="match status" value="1"/>
</dbReference>
<keyword evidence="3" id="KW-0001">2Fe-2S</keyword>
<dbReference type="CDD" id="cd00322">
    <property type="entry name" value="FNR_like"/>
    <property type="match status" value="1"/>
</dbReference>
<dbReference type="Gene3D" id="3.40.50.80">
    <property type="entry name" value="Nucleotide-binding domain of ferredoxin-NADP reductase (FNR) module"/>
    <property type="match status" value="1"/>
</dbReference>